<feature type="non-terminal residue" evidence="2">
    <location>
        <position position="1"/>
    </location>
</feature>
<sequence length="84" mass="9439">PIRPNKTLTQHHDDGANGLMQFFQATKQTRQRRRSAAYRTTSALNIEALFGGPHEDRDYPVYSPPDTPTMGRRTPKPTASINTS</sequence>
<reference evidence="2" key="1">
    <citation type="submission" date="2022-03" db="EMBL/GenBank/DDBJ databases">
        <authorList>
            <person name="Alioto T."/>
            <person name="Alioto T."/>
            <person name="Gomez Garrido J."/>
        </authorList>
    </citation>
    <scope>NUCLEOTIDE SEQUENCE</scope>
</reference>
<evidence type="ECO:0000313" key="3">
    <source>
        <dbReference type="Proteomes" id="UP001295444"/>
    </source>
</evidence>
<proteinExistence type="predicted"/>
<protein>
    <submittedName>
        <fullName evidence="2">Uncharacterized protein</fullName>
    </submittedName>
</protein>
<accession>A0AAD1S9D6</accession>
<dbReference type="EMBL" id="OW240916">
    <property type="protein sequence ID" value="CAH2295659.1"/>
    <property type="molecule type" value="Genomic_DNA"/>
</dbReference>
<dbReference type="Proteomes" id="UP001295444">
    <property type="component" value="Chromosome 05"/>
</dbReference>
<keyword evidence="3" id="KW-1185">Reference proteome</keyword>
<evidence type="ECO:0000313" key="2">
    <source>
        <dbReference type="EMBL" id="CAH2295659.1"/>
    </source>
</evidence>
<evidence type="ECO:0000256" key="1">
    <source>
        <dbReference type="SAM" id="MobiDB-lite"/>
    </source>
</evidence>
<dbReference type="AlphaFoldDB" id="A0AAD1S9D6"/>
<name>A0AAD1S9D6_PELCU</name>
<organism evidence="2 3">
    <name type="scientific">Pelobates cultripes</name>
    <name type="common">Western spadefoot toad</name>
    <dbReference type="NCBI Taxonomy" id="61616"/>
    <lineage>
        <taxon>Eukaryota</taxon>
        <taxon>Metazoa</taxon>
        <taxon>Chordata</taxon>
        <taxon>Craniata</taxon>
        <taxon>Vertebrata</taxon>
        <taxon>Euteleostomi</taxon>
        <taxon>Amphibia</taxon>
        <taxon>Batrachia</taxon>
        <taxon>Anura</taxon>
        <taxon>Pelobatoidea</taxon>
        <taxon>Pelobatidae</taxon>
        <taxon>Pelobates</taxon>
    </lineage>
</organism>
<gene>
    <name evidence="2" type="ORF">PECUL_23A004254</name>
</gene>
<feature type="region of interest" description="Disordered" evidence="1">
    <location>
        <begin position="51"/>
        <end position="84"/>
    </location>
</feature>